<proteinExistence type="predicted"/>
<sequence>MNHFTKAMANLQQSLNIYEKFLTNDNQYDEIVQDILESTAKVHEATENMSLAEEYPKRKT</sequence>
<name>A0A815DR11_9BILA</name>
<evidence type="ECO:0000313" key="2">
    <source>
        <dbReference type="EMBL" id="CAF5160175.1"/>
    </source>
</evidence>
<evidence type="ECO:0000313" key="3">
    <source>
        <dbReference type="Proteomes" id="UP000663855"/>
    </source>
</evidence>
<feature type="non-terminal residue" evidence="1">
    <location>
        <position position="60"/>
    </location>
</feature>
<accession>A0A815DR11</accession>
<evidence type="ECO:0000313" key="1">
    <source>
        <dbReference type="EMBL" id="CAF1301731.1"/>
    </source>
</evidence>
<protein>
    <submittedName>
        <fullName evidence="1">Uncharacterized protein</fullName>
    </submittedName>
</protein>
<dbReference type="Proteomes" id="UP000681967">
    <property type="component" value="Unassembled WGS sequence"/>
</dbReference>
<dbReference type="Proteomes" id="UP000663855">
    <property type="component" value="Unassembled WGS sequence"/>
</dbReference>
<organism evidence="1 3">
    <name type="scientific">Rotaria magnacalcarata</name>
    <dbReference type="NCBI Taxonomy" id="392030"/>
    <lineage>
        <taxon>Eukaryota</taxon>
        <taxon>Metazoa</taxon>
        <taxon>Spiralia</taxon>
        <taxon>Gnathifera</taxon>
        <taxon>Rotifera</taxon>
        <taxon>Eurotatoria</taxon>
        <taxon>Bdelloidea</taxon>
        <taxon>Philodinida</taxon>
        <taxon>Philodinidae</taxon>
        <taxon>Rotaria</taxon>
    </lineage>
</organism>
<gene>
    <name evidence="2" type="ORF">BYL167_LOCUS74339</name>
    <name evidence="1" type="ORF">CJN711_LOCUS16970</name>
</gene>
<reference evidence="1" key="1">
    <citation type="submission" date="2021-02" db="EMBL/GenBank/DDBJ databases">
        <authorList>
            <person name="Nowell W R."/>
        </authorList>
    </citation>
    <scope>NUCLEOTIDE SEQUENCE</scope>
</reference>
<comment type="caution">
    <text evidence="1">The sequence shown here is derived from an EMBL/GenBank/DDBJ whole genome shotgun (WGS) entry which is preliminary data.</text>
</comment>
<dbReference type="EMBL" id="CAJOBH010265103">
    <property type="protein sequence ID" value="CAF5160175.1"/>
    <property type="molecule type" value="Genomic_DNA"/>
</dbReference>
<dbReference type="AlphaFoldDB" id="A0A815DR11"/>
<dbReference type="EMBL" id="CAJNOV010007884">
    <property type="protein sequence ID" value="CAF1301731.1"/>
    <property type="molecule type" value="Genomic_DNA"/>
</dbReference>